<keyword evidence="3" id="KW-0732">Signal</keyword>
<feature type="signal peptide" evidence="3">
    <location>
        <begin position="1"/>
        <end position="25"/>
    </location>
</feature>
<accession>A0AAN5VP80</accession>
<protein>
    <submittedName>
        <fullName evidence="4">Uncharacterized protein</fullName>
    </submittedName>
</protein>
<feature type="transmembrane region" description="Helical" evidence="2">
    <location>
        <begin position="557"/>
        <end position="574"/>
    </location>
</feature>
<dbReference type="EMBL" id="DAEPXK010000048">
    <property type="protein sequence ID" value="HBH1543804.1"/>
    <property type="molecule type" value="Genomic_DNA"/>
</dbReference>
<feature type="chain" id="PRO_5043024803" evidence="3">
    <location>
        <begin position="26"/>
        <end position="882"/>
    </location>
</feature>
<feature type="compositionally biased region" description="Basic and acidic residues" evidence="1">
    <location>
        <begin position="113"/>
        <end position="128"/>
    </location>
</feature>
<evidence type="ECO:0000313" key="5">
    <source>
        <dbReference type="Proteomes" id="UP000878956"/>
    </source>
</evidence>
<evidence type="ECO:0000313" key="4">
    <source>
        <dbReference type="EMBL" id="HBH1543804.1"/>
    </source>
</evidence>
<comment type="caution">
    <text evidence="4">The sequence shown here is derived from an EMBL/GenBank/DDBJ whole genome shotgun (WGS) entry which is preliminary data.</text>
</comment>
<dbReference type="Proteomes" id="UP000878956">
    <property type="component" value="Unassembled WGS sequence"/>
</dbReference>
<evidence type="ECO:0000256" key="2">
    <source>
        <dbReference type="SAM" id="Phobius"/>
    </source>
</evidence>
<sequence length="882" mass="96210">MIKRKLRKFLALGLLGILTSSTLIGVNNIDSYAHNTYFISVTLDESSYNYVPNVIFEQNSWSANKHAEADLGNFTTVSEQSNSDIKSKNLKVPILKYEGIKDEQVKESYDSAMKVKENDEGTKEDDATRGSGDGSKSLIFTFPALHGKGLLVDSVNANAEDEKRADLVADVLIGGLNNALNFCLSSTEGNFTIEQIKAFSANLANKAINKSGSVSLGEVSFTISSASEKDLKKLMDGTTIKDYIKITSPNNGSIIVPMQIFKGYVASGSREPERKLNSDYYKQLKEGGDVKYLNWKHVVLQGNYNADVKKITFSNENEISKPNQLTIMVGDFLNGMLSGLRRLLGLYPMEDLMLNTGVRDNNYYYGIMPNGWMSSATLLNIVCQIVAWNLIGFSIVRMLLKRQLATINISEKLSLMEGFKNLIITAFLLCTFTLIFQGFLKVNYELVDMFGKSSSFSSYIGTTHTMNSGLIATILINIAFFVINIYFNFFYVLRAVTIALLYAVAPLCIFSLSLGGKYVQIFSNFMKELVSQIFIQTFHAILVAFFTSVSSTQKMKTFELFVVFCSFIPLTNFLRSNILGLPSGITDQAERISGMGRAIVGGAVAGVVGESVGGKGKAGGVIDNEMIGMGINSRPSSFSSALKDKYINGSSSYNGIDNKDLLSGIEDSNKSNYATQVYGEKNSFDKAVDTAKTVGSIGKSVGKAVGTAGLSMGYGVIGDNRGMERIGAGMASATSSIRNSLGGNSPDLSGFGISSIYDNGESNTAVYDAQIGEHGVKFNNSSIDDSTYGRNLNEMYNVFNSNGEYSDDKEKGYLRDSAKQYYQSQGIIGVGTVSGDNGEKQMAVNFDKSMVSKNRNFSLRDIGEIKPYEPMAKSANLKKDIK</sequence>
<feature type="transmembrane region" description="Helical" evidence="2">
    <location>
        <begin position="421"/>
        <end position="440"/>
    </location>
</feature>
<keyword evidence="2" id="KW-1133">Transmembrane helix</keyword>
<feature type="region of interest" description="Disordered" evidence="1">
    <location>
        <begin position="113"/>
        <end position="134"/>
    </location>
</feature>
<dbReference type="AlphaFoldDB" id="A0AAN5VP80"/>
<feature type="transmembrane region" description="Helical" evidence="2">
    <location>
        <begin position="470"/>
        <end position="493"/>
    </location>
</feature>
<keyword evidence="2" id="KW-0812">Transmembrane</keyword>
<feature type="transmembrane region" description="Helical" evidence="2">
    <location>
        <begin position="500"/>
        <end position="521"/>
    </location>
</feature>
<organism evidence="4 5">
    <name type="scientific">Clostridioides difficile</name>
    <name type="common">Peptoclostridium difficile</name>
    <dbReference type="NCBI Taxonomy" id="1496"/>
    <lineage>
        <taxon>Bacteria</taxon>
        <taxon>Bacillati</taxon>
        <taxon>Bacillota</taxon>
        <taxon>Clostridia</taxon>
        <taxon>Peptostreptococcales</taxon>
        <taxon>Peptostreptococcaceae</taxon>
        <taxon>Clostridioides</taxon>
    </lineage>
</organism>
<proteinExistence type="predicted"/>
<keyword evidence="2" id="KW-0472">Membrane</keyword>
<feature type="transmembrane region" description="Helical" evidence="2">
    <location>
        <begin position="378"/>
        <end position="400"/>
    </location>
</feature>
<evidence type="ECO:0000256" key="3">
    <source>
        <dbReference type="SAM" id="SignalP"/>
    </source>
</evidence>
<evidence type="ECO:0000256" key="1">
    <source>
        <dbReference type="SAM" id="MobiDB-lite"/>
    </source>
</evidence>
<reference evidence="4" key="2">
    <citation type="submission" date="2021-06" db="EMBL/GenBank/DDBJ databases">
        <authorList>
            <consortium name="NCBI Pathogen Detection Project"/>
        </authorList>
    </citation>
    <scope>NUCLEOTIDE SEQUENCE</scope>
    <source>
        <strain evidence="4">HN1000</strain>
    </source>
</reference>
<gene>
    <name evidence="4" type="ORF">KRM00_003337</name>
</gene>
<feature type="transmembrane region" description="Helical" evidence="2">
    <location>
        <begin position="533"/>
        <end position="550"/>
    </location>
</feature>
<reference evidence="4" key="1">
    <citation type="journal article" date="2018" name="Genome Biol.">
        <title>SKESA: strategic k-mer extension for scrupulous assemblies.</title>
        <authorList>
            <person name="Souvorov A."/>
            <person name="Agarwala R."/>
            <person name="Lipman D.J."/>
        </authorList>
    </citation>
    <scope>NUCLEOTIDE SEQUENCE</scope>
    <source>
        <strain evidence="4">HN1000</strain>
    </source>
</reference>
<name>A0AAN5VP80_CLODI</name>